<protein>
    <submittedName>
        <fullName evidence="1">Uncharacterized protein</fullName>
    </submittedName>
</protein>
<dbReference type="EMBL" id="LJOW01000036">
    <property type="protein sequence ID" value="OBQ43968.1"/>
    <property type="molecule type" value="Genomic_DNA"/>
</dbReference>
<accession>A0A1B7X3N7</accession>
<comment type="caution">
    <text evidence="1">The sequence shown here is derived from an EMBL/GenBank/DDBJ whole genome shotgun (WGS) entry which is preliminary data.</text>
</comment>
<reference evidence="1 2" key="1">
    <citation type="submission" date="2015-09" db="EMBL/GenBank/DDBJ databases">
        <title>Aphanizomenon flos-aquae WA102.</title>
        <authorList>
            <person name="Driscoll C."/>
        </authorList>
    </citation>
    <scope>NUCLEOTIDE SEQUENCE [LARGE SCALE GENOMIC DNA]</scope>
    <source>
        <strain evidence="1">WA102</strain>
    </source>
</reference>
<name>A0A1B7X3N7_APHFL</name>
<proteinExistence type="predicted"/>
<evidence type="ECO:0000313" key="2">
    <source>
        <dbReference type="Proteomes" id="UP000092093"/>
    </source>
</evidence>
<dbReference type="Proteomes" id="UP000092093">
    <property type="component" value="Unassembled WGS sequence"/>
</dbReference>
<sequence length="90" mass="11020">MNELNPKTLVFNHFKLRLKQRYNINITYKQYLSLTFNESLFSHVYLDKRKKNVVLFRYQEQWILAVRDKKGYLITCLPIQKLNKILIEKL</sequence>
<evidence type="ECO:0000313" key="1">
    <source>
        <dbReference type="EMBL" id="OBQ43968.1"/>
    </source>
</evidence>
<gene>
    <name evidence="1" type="ORF">AN484_09490</name>
</gene>
<dbReference type="AlphaFoldDB" id="A0A1B7X3N7"/>
<organism evidence="1 2">
    <name type="scientific">Aphanizomenon flos-aquae WA102</name>
    <dbReference type="NCBI Taxonomy" id="1710896"/>
    <lineage>
        <taxon>Bacteria</taxon>
        <taxon>Bacillati</taxon>
        <taxon>Cyanobacteriota</taxon>
        <taxon>Cyanophyceae</taxon>
        <taxon>Nostocales</taxon>
        <taxon>Aphanizomenonaceae</taxon>
        <taxon>Aphanizomenon</taxon>
    </lineage>
</organism>